<dbReference type="STRING" id="596151.DesfrDRAFT_1687"/>
<name>E1JVN8_SOLFR</name>
<accession>E1JVN8</accession>
<protein>
    <submittedName>
        <fullName evidence="1">AroM family protein</fullName>
    </submittedName>
</protein>
<dbReference type="eggNOG" id="COG4126">
    <property type="taxonomic scope" value="Bacteria"/>
</dbReference>
<dbReference type="InterPro" id="IPR010843">
    <property type="entry name" value="Uncharacterised_AroM"/>
</dbReference>
<dbReference type="AlphaFoldDB" id="E1JVN8"/>
<dbReference type="Proteomes" id="UP000006250">
    <property type="component" value="Unassembled WGS sequence"/>
</dbReference>
<reference evidence="1 2" key="1">
    <citation type="submission" date="2010-08" db="EMBL/GenBank/DDBJ databases">
        <title>The draft genome of Desulfovibrio fructosovorans JJ.</title>
        <authorList>
            <consortium name="US DOE Joint Genome Institute (JGI-PGF)"/>
            <person name="Lucas S."/>
            <person name="Copeland A."/>
            <person name="Lapidus A."/>
            <person name="Cheng J.-F."/>
            <person name="Bruce D."/>
            <person name="Goodwin L."/>
            <person name="Pitluck S."/>
            <person name="Land M.L."/>
            <person name="Hauser L."/>
            <person name="Chang Y.-J."/>
            <person name="Jeffries C."/>
            <person name="Wall J.D."/>
            <person name="Stahl D.A."/>
            <person name="Arkin A.P."/>
            <person name="Dehal P."/>
            <person name="Stolyar S.M."/>
            <person name="Hazen T.C."/>
            <person name="Woyke T.J."/>
        </authorList>
    </citation>
    <scope>NUCLEOTIDE SEQUENCE [LARGE SCALE GENOMIC DNA]</scope>
    <source>
        <strain evidence="1 2">JJ</strain>
    </source>
</reference>
<dbReference type="Pfam" id="PF07302">
    <property type="entry name" value="AroM"/>
    <property type="match status" value="1"/>
</dbReference>
<gene>
    <name evidence="1" type="ORF">DesfrDRAFT_1687</name>
</gene>
<comment type="caution">
    <text evidence="1">The sequence shown here is derived from an EMBL/GenBank/DDBJ whole genome shotgun (WGS) entry which is preliminary data.</text>
</comment>
<keyword evidence="2" id="KW-1185">Reference proteome</keyword>
<evidence type="ECO:0000313" key="2">
    <source>
        <dbReference type="Proteomes" id="UP000006250"/>
    </source>
</evidence>
<organism evidence="1 2">
    <name type="scientific">Solidesulfovibrio fructosivorans JJ]</name>
    <dbReference type="NCBI Taxonomy" id="596151"/>
    <lineage>
        <taxon>Bacteria</taxon>
        <taxon>Pseudomonadati</taxon>
        <taxon>Thermodesulfobacteriota</taxon>
        <taxon>Desulfovibrionia</taxon>
        <taxon>Desulfovibrionales</taxon>
        <taxon>Desulfovibrionaceae</taxon>
        <taxon>Solidesulfovibrio</taxon>
    </lineage>
</organism>
<sequence length="224" mass="23856">MITLGILTLGQAPRTDIEPTFRAILGDRIAFRQRGALDGLGAGECARLVPEDGESGIETCLRKQDGVVRGVLVAKRLLLPRLIAAGRKLEAECDALLLLCSGRFPELKRAIPRLIEPITVIRSVVAALAGHGHLCVIGPASDMEAAPAQWRSSAARVSTAAASPYGGREALVRAALRAREAGADYVLLDDMGFTELQRRTVRDTSGLPTLSATSITARILQELV</sequence>
<proteinExistence type="predicted"/>
<evidence type="ECO:0000313" key="1">
    <source>
        <dbReference type="EMBL" id="EFL51526.1"/>
    </source>
</evidence>
<dbReference type="EMBL" id="AECZ01000009">
    <property type="protein sequence ID" value="EFL51526.1"/>
    <property type="molecule type" value="Genomic_DNA"/>
</dbReference>